<proteinExistence type="inferred from homology"/>
<dbReference type="UniPathway" id="UPA00196"/>
<feature type="transmembrane region" description="Helical" evidence="12">
    <location>
        <begin position="294"/>
        <end position="319"/>
    </location>
</feature>
<organism evidence="13 14">
    <name type="scientific">Pisolithus tinctorius Marx 270</name>
    <dbReference type="NCBI Taxonomy" id="870435"/>
    <lineage>
        <taxon>Eukaryota</taxon>
        <taxon>Fungi</taxon>
        <taxon>Dikarya</taxon>
        <taxon>Basidiomycota</taxon>
        <taxon>Agaricomycotina</taxon>
        <taxon>Agaricomycetes</taxon>
        <taxon>Agaricomycetidae</taxon>
        <taxon>Boletales</taxon>
        <taxon>Sclerodermatineae</taxon>
        <taxon>Pisolithaceae</taxon>
        <taxon>Pisolithus</taxon>
    </lineage>
</organism>
<dbReference type="InParanoid" id="A0A0C3PA49"/>
<comment type="caution">
    <text evidence="12">Lacks conserved residue(s) required for the propagation of feature annotation.</text>
</comment>
<keyword evidence="7 12" id="KW-0808">Transferase</keyword>
<dbReference type="EC" id="2.4.1.-" evidence="12"/>
<dbReference type="GO" id="GO:0000009">
    <property type="term" value="F:alpha-1,6-mannosyltransferase activity"/>
    <property type="evidence" value="ECO:0007669"/>
    <property type="project" value="InterPro"/>
</dbReference>
<evidence type="ECO:0000256" key="1">
    <source>
        <dbReference type="ARBA" id="ARBA00004477"/>
    </source>
</evidence>
<evidence type="ECO:0000256" key="7">
    <source>
        <dbReference type="ARBA" id="ARBA00022679"/>
    </source>
</evidence>
<keyword evidence="5 12" id="KW-0337">GPI-anchor biosynthesis</keyword>
<dbReference type="InterPro" id="IPR007315">
    <property type="entry name" value="PIG-V/Gpi18"/>
</dbReference>
<keyword evidence="9 12" id="KW-0256">Endoplasmic reticulum</keyword>
<sequence>MAVDHHGHSLLVQSFLSRLLICVLIVSSTALLTLFDTSPKLILDDSVSAWTNSLLRWDAFHFAHIAQEGFVYEHEWAFFSGISLVMRWSCSVLSLLGLSPPGWPALLIGGAIVGALLDSTRILYQLSLHHLRSPSAAFLATILSFFPSSPSASRFAPYSEPFFTYFSYRGMLACVRLQWLHASVCFAIAGAFRSNGVLLCGFIIWDMLVAPLLSGRKDSLSLNRTLYCVVCVALPLTPFLHHNYSAFLLFCSSTEGRPQWCEEGMLPSIYTHVQREYWDVGFLRYWTISNVPNFLISLPVLLNVWIFCMFYLSHLPRILCGGLAQREWKNIAHPPLKNSLFLNPSILPHVLHGILLTLILMFNAHVQIALRVLPSLPMTYWAAARLLIEQPRWGKAWVAWSIVWCGLSCVLWAAFLPPA</sequence>
<evidence type="ECO:0000256" key="5">
    <source>
        <dbReference type="ARBA" id="ARBA00022502"/>
    </source>
</evidence>
<keyword evidence="11 12" id="KW-0472">Membrane</keyword>
<dbReference type="GO" id="GO:0031501">
    <property type="term" value="C:mannosyltransferase complex"/>
    <property type="evidence" value="ECO:0007669"/>
    <property type="project" value="TreeGrafter"/>
</dbReference>
<feature type="transmembrane region" description="Helical" evidence="12">
    <location>
        <begin position="226"/>
        <end position="244"/>
    </location>
</feature>
<name>A0A0C3PA49_PISTI</name>
<feature type="transmembrane region" description="Helical" evidence="12">
    <location>
        <begin position="340"/>
        <end position="362"/>
    </location>
</feature>
<feature type="transmembrane region" description="Helical" evidence="12">
    <location>
        <begin position="179"/>
        <end position="205"/>
    </location>
</feature>
<gene>
    <name evidence="13" type="ORF">M404DRAFT_143536</name>
</gene>
<comment type="similarity">
    <text evidence="3 12">Belongs to the PIGV family.</text>
</comment>
<comment type="subcellular location">
    <subcellularLocation>
        <location evidence="1 12">Endoplasmic reticulum membrane</location>
        <topology evidence="1 12">Multi-pass membrane protein</topology>
    </subcellularLocation>
</comment>
<dbReference type="EMBL" id="KN831971">
    <property type="protein sequence ID" value="KIO04439.1"/>
    <property type="molecule type" value="Genomic_DNA"/>
</dbReference>
<dbReference type="Proteomes" id="UP000054217">
    <property type="component" value="Unassembled WGS sequence"/>
</dbReference>
<feature type="transmembrane region" description="Helical" evidence="12">
    <location>
        <begin position="397"/>
        <end position="415"/>
    </location>
</feature>
<dbReference type="STRING" id="870435.A0A0C3PA49"/>
<dbReference type="GO" id="GO:0006506">
    <property type="term" value="P:GPI anchor biosynthetic process"/>
    <property type="evidence" value="ECO:0007669"/>
    <property type="project" value="UniProtKB-UniPathway"/>
</dbReference>
<evidence type="ECO:0000256" key="10">
    <source>
        <dbReference type="ARBA" id="ARBA00022989"/>
    </source>
</evidence>
<accession>A0A0C3PA49</accession>
<dbReference type="FunCoup" id="A0A0C3PA49">
    <property type="interactions" value="66"/>
</dbReference>
<keyword evidence="8 12" id="KW-0812">Transmembrane</keyword>
<feature type="transmembrane region" description="Helical" evidence="12">
    <location>
        <begin position="15"/>
        <end position="35"/>
    </location>
</feature>
<evidence type="ECO:0000256" key="4">
    <source>
        <dbReference type="ARBA" id="ARBA00013795"/>
    </source>
</evidence>
<evidence type="ECO:0000256" key="11">
    <source>
        <dbReference type="ARBA" id="ARBA00023136"/>
    </source>
</evidence>
<dbReference type="OrthoDB" id="10252502at2759"/>
<comment type="function">
    <text evidence="12">Mannosyltransferase involved in glycosylphosphatidylinositol-anchor biosynthesis.</text>
</comment>
<comment type="pathway">
    <text evidence="2 12">Glycolipid biosynthesis; glycosylphosphatidylinositol-anchor biosynthesis.</text>
</comment>
<dbReference type="GO" id="GO:0004376">
    <property type="term" value="F:GPI mannosyltransferase activity"/>
    <property type="evidence" value="ECO:0007669"/>
    <property type="project" value="InterPro"/>
</dbReference>
<dbReference type="PANTHER" id="PTHR12468:SF2">
    <property type="entry name" value="GPI MANNOSYLTRANSFERASE 2"/>
    <property type="match status" value="1"/>
</dbReference>
<dbReference type="AlphaFoldDB" id="A0A0C3PA49"/>
<evidence type="ECO:0000256" key="3">
    <source>
        <dbReference type="ARBA" id="ARBA00008698"/>
    </source>
</evidence>
<protein>
    <recommendedName>
        <fullName evidence="4 12">GPI mannosyltransferase 2</fullName>
        <ecNumber evidence="12">2.4.1.-</ecNumber>
    </recommendedName>
</protein>
<dbReference type="GO" id="GO:0005789">
    <property type="term" value="C:endoplasmic reticulum membrane"/>
    <property type="evidence" value="ECO:0007669"/>
    <property type="project" value="UniProtKB-SubCell"/>
</dbReference>
<reference evidence="14" key="2">
    <citation type="submission" date="2015-01" db="EMBL/GenBank/DDBJ databases">
        <title>Evolutionary Origins and Diversification of the Mycorrhizal Mutualists.</title>
        <authorList>
            <consortium name="DOE Joint Genome Institute"/>
            <consortium name="Mycorrhizal Genomics Consortium"/>
            <person name="Kohler A."/>
            <person name="Kuo A."/>
            <person name="Nagy L.G."/>
            <person name="Floudas D."/>
            <person name="Copeland A."/>
            <person name="Barry K.W."/>
            <person name="Cichocki N."/>
            <person name="Veneault-Fourrey C."/>
            <person name="LaButti K."/>
            <person name="Lindquist E.A."/>
            <person name="Lipzen A."/>
            <person name="Lundell T."/>
            <person name="Morin E."/>
            <person name="Murat C."/>
            <person name="Riley R."/>
            <person name="Ohm R."/>
            <person name="Sun H."/>
            <person name="Tunlid A."/>
            <person name="Henrissat B."/>
            <person name="Grigoriev I.V."/>
            <person name="Hibbett D.S."/>
            <person name="Martin F."/>
        </authorList>
    </citation>
    <scope>NUCLEOTIDE SEQUENCE [LARGE SCALE GENOMIC DNA]</scope>
    <source>
        <strain evidence="14">Marx 270</strain>
    </source>
</reference>
<evidence type="ECO:0000313" key="13">
    <source>
        <dbReference type="EMBL" id="KIO04439.1"/>
    </source>
</evidence>
<evidence type="ECO:0000256" key="9">
    <source>
        <dbReference type="ARBA" id="ARBA00022824"/>
    </source>
</evidence>
<dbReference type="HOGENOM" id="CLU_029048_1_0_1"/>
<keyword evidence="10 12" id="KW-1133">Transmembrane helix</keyword>
<evidence type="ECO:0000313" key="14">
    <source>
        <dbReference type="Proteomes" id="UP000054217"/>
    </source>
</evidence>
<evidence type="ECO:0000256" key="8">
    <source>
        <dbReference type="ARBA" id="ARBA00022692"/>
    </source>
</evidence>
<dbReference type="PANTHER" id="PTHR12468">
    <property type="entry name" value="GPI MANNOSYLTRANSFERASE 2"/>
    <property type="match status" value="1"/>
</dbReference>
<evidence type="ECO:0000256" key="2">
    <source>
        <dbReference type="ARBA" id="ARBA00004687"/>
    </source>
</evidence>
<evidence type="ECO:0000256" key="6">
    <source>
        <dbReference type="ARBA" id="ARBA00022676"/>
    </source>
</evidence>
<keyword evidence="6 12" id="KW-0328">Glycosyltransferase</keyword>
<dbReference type="Pfam" id="PF04188">
    <property type="entry name" value="Mannosyl_trans2"/>
    <property type="match status" value="1"/>
</dbReference>
<keyword evidence="14" id="KW-1185">Reference proteome</keyword>
<reference evidence="13 14" key="1">
    <citation type="submission" date="2014-04" db="EMBL/GenBank/DDBJ databases">
        <authorList>
            <consortium name="DOE Joint Genome Institute"/>
            <person name="Kuo A."/>
            <person name="Kohler A."/>
            <person name="Costa M.D."/>
            <person name="Nagy L.G."/>
            <person name="Floudas D."/>
            <person name="Copeland A."/>
            <person name="Barry K.W."/>
            <person name="Cichocki N."/>
            <person name="Veneault-Fourrey C."/>
            <person name="LaButti K."/>
            <person name="Lindquist E.A."/>
            <person name="Lipzen A."/>
            <person name="Lundell T."/>
            <person name="Morin E."/>
            <person name="Murat C."/>
            <person name="Sun H."/>
            <person name="Tunlid A."/>
            <person name="Henrissat B."/>
            <person name="Grigoriev I.V."/>
            <person name="Hibbett D.S."/>
            <person name="Martin F."/>
            <person name="Nordberg H.P."/>
            <person name="Cantor M.N."/>
            <person name="Hua S.X."/>
        </authorList>
    </citation>
    <scope>NUCLEOTIDE SEQUENCE [LARGE SCALE GENOMIC DNA]</scope>
    <source>
        <strain evidence="13 14">Marx 270</strain>
    </source>
</reference>
<evidence type="ECO:0000256" key="12">
    <source>
        <dbReference type="RuleBase" id="RU363112"/>
    </source>
</evidence>